<dbReference type="Proteomes" id="UP000069940">
    <property type="component" value="Unassembled WGS sequence"/>
</dbReference>
<dbReference type="PANTHER" id="PTHR33198">
    <property type="entry name" value="ANK_REP_REGION DOMAIN-CONTAINING PROTEIN-RELATED"/>
    <property type="match status" value="1"/>
</dbReference>
<organism evidence="3 4">
    <name type="scientific">Aedes albopictus</name>
    <name type="common">Asian tiger mosquito</name>
    <name type="synonym">Stegomyia albopicta</name>
    <dbReference type="NCBI Taxonomy" id="7160"/>
    <lineage>
        <taxon>Eukaryota</taxon>
        <taxon>Metazoa</taxon>
        <taxon>Ecdysozoa</taxon>
        <taxon>Arthropoda</taxon>
        <taxon>Hexapoda</taxon>
        <taxon>Insecta</taxon>
        <taxon>Pterygota</taxon>
        <taxon>Neoptera</taxon>
        <taxon>Endopterygota</taxon>
        <taxon>Diptera</taxon>
        <taxon>Nematocera</taxon>
        <taxon>Culicoidea</taxon>
        <taxon>Culicidae</taxon>
        <taxon>Culicinae</taxon>
        <taxon>Aedini</taxon>
        <taxon>Aedes</taxon>
        <taxon>Stegomyia</taxon>
    </lineage>
</organism>
<protein>
    <recommendedName>
        <fullName evidence="2">Peptidase A2 domain-containing protein</fullName>
    </recommendedName>
</protein>
<keyword evidence="1" id="KW-0378">Hydrolase</keyword>
<evidence type="ECO:0000313" key="4">
    <source>
        <dbReference type="Proteomes" id="UP000069940"/>
    </source>
</evidence>
<keyword evidence="4" id="KW-1185">Reference proteome</keyword>
<dbReference type="PROSITE" id="PS50175">
    <property type="entry name" value="ASP_PROT_RETROV"/>
    <property type="match status" value="1"/>
</dbReference>
<accession>A0ABM1Y7U4</accession>
<dbReference type="SUPFAM" id="SSF50630">
    <property type="entry name" value="Acid proteases"/>
    <property type="match status" value="1"/>
</dbReference>
<reference evidence="4" key="1">
    <citation type="journal article" date="2015" name="Proc. Natl. Acad. Sci. U.S.A.">
        <title>Genome sequence of the Asian Tiger mosquito, Aedes albopictus, reveals insights into its biology, genetics, and evolution.</title>
        <authorList>
            <person name="Chen X.G."/>
            <person name="Jiang X."/>
            <person name="Gu J."/>
            <person name="Xu M."/>
            <person name="Wu Y."/>
            <person name="Deng Y."/>
            <person name="Zhang C."/>
            <person name="Bonizzoni M."/>
            <person name="Dermauw W."/>
            <person name="Vontas J."/>
            <person name="Armbruster P."/>
            <person name="Huang X."/>
            <person name="Yang Y."/>
            <person name="Zhang H."/>
            <person name="He W."/>
            <person name="Peng H."/>
            <person name="Liu Y."/>
            <person name="Wu K."/>
            <person name="Chen J."/>
            <person name="Lirakis M."/>
            <person name="Topalis P."/>
            <person name="Van Leeuwen T."/>
            <person name="Hall A.B."/>
            <person name="Jiang X."/>
            <person name="Thorpe C."/>
            <person name="Mueller R.L."/>
            <person name="Sun C."/>
            <person name="Waterhouse R.M."/>
            <person name="Yan G."/>
            <person name="Tu Z.J."/>
            <person name="Fang X."/>
            <person name="James A.A."/>
        </authorList>
    </citation>
    <scope>NUCLEOTIDE SEQUENCE [LARGE SCALE GENOMIC DNA]</scope>
    <source>
        <strain evidence="4">Foshan</strain>
    </source>
</reference>
<proteinExistence type="predicted"/>
<feature type="domain" description="Peptidase A2" evidence="2">
    <location>
        <begin position="302"/>
        <end position="320"/>
    </location>
</feature>
<dbReference type="Gene3D" id="2.40.70.10">
    <property type="entry name" value="Acid Proteases"/>
    <property type="match status" value="1"/>
</dbReference>
<reference evidence="3" key="2">
    <citation type="submission" date="2025-05" db="UniProtKB">
        <authorList>
            <consortium name="EnsemblMetazoa"/>
        </authorList>
    </citation>
    <scope>IDENTIFICATION</scope>
    <source>
        <strain evidence="3">Foshan</strain>
    </source>
</reference>
<dbReference type="EnsemblMetazoa" id="AALFPA23_006590.R8606">
    <property type="protein sequence ID" value="AALFPA23_006590.P8606"/>
    <property type="gene ID" value="AALFPA23_006590"/>
</dbReference>
<sequence>MATLHFNITPFVEHGDGPTSTRWESWRDQFVSYLALKGVDDHGEMYRALMCFGGSDVRKIAQNVGIDASCVLDNPYRAAMEMLDNYYAPRMSLRYERFKFRQLQFNPHETLDQFTLRLRSQASLCGFGDQIEEMMMDQIVFATKEDDKLRAKYLEADTSLDEMLKIGRTYESVKLQVREFRGMLTQPAPVEEVNVVERQKYQKLCGRCAGNHGEKNRCPARDSQCNLCRLPGHYARCCRRSRKFAKHPDRKFKKSEDGSLDSSRKLKFVREIDDVTNNVEVRELFHLNGKRRVTGTVGGVNVCFVVDTGADEDVLSEDDWKMLKRTGFAAYGVRKGSNKVFQAYGSQKPLTVLGEVEAEIKIGSKSCITTLHVIQNGKCSLLSGKSAEMLGVVKFLHALSSVELPYIKGKTQL</sequence>
<name>A0ABM1Y7U4_AEDAL</name>
<dbReference type="RefSeq" id="XP_029711303.2">
    <property type="nucleotide sequence ID" value="XM_029855443.2"/>
</dbReference>
<evidence type="ECO:0000256" key="1">
    <source>
        <dbReference type="ARBA" id="ARBA00022801"/>
    </source>
</evidence>
<dbReference type="InterPro" id="IPR001995">
    <property type="entry name" value="Peptidase_A2_cat"/>
</dbReference>
<dbReference type="InterPro" id="IPR021109">
    <property type="entry name" value="Peptidase_aspartic_dom_sf"/>
</dbReference>
<dbReference type="GeneID" id="115256618"/>
<evidence type="ECO:0000313" key="3">
    <source>
        <dbReference type="EnsemblMetazoa" id="AALFPA23_006590.P8606"/>
    </source>
</evidence>
<dbReference type="PANTHER" id="PTHR33198:SF20">
    <property type="entry name" value="RETROTRANSPOSON GAG DOMAIN-CONTAINING PROTEIN"/>
    <property type="match status" value="1"/>
</dbReference>
<evidence type="ECO:0000259" key="2">
    <source>
        <dbReference type="PROSITE" id="PS50175"/>
    </source>
</evidence>